<dbReference type="FunFam" id="3.40.50.1380:FF:000001">
    <property type="entry name" value="Bifunctional purine biosynthesis protein PurH"/>
    <property type="match status" value="1"/>
</dbReference>
<protein>
    <recommendedName>
        <fullName evidence="10">Bifunctional purine biosynthesis protein PurH</fullName>
    </recommendedName>
    <domain>
        <recommendedName>
            <fullName evidence="10">Phosphoribosylaminoimidazolecarboxamide formyltransferase</fullName>
            <ecNumber evidence="10">2.1.2.3</ecNumber>
        </recommendedName>
        <alternativeName>
            <fullName evidence="10">AICAR transformylase</fullName>
        </alternativeName>
    </domain>
    <domain>
        <recommendedName>
            <fullName evidence="10">IMP cyclohydrolase</fullName>
            <ecNumber evidence="10">3.5.4.10</ecNumber>
        </recommendedName>
        <alternativeName>
            <fullName evidence="10">ATIC</fullName>
        </alternativeName>
        <alternativeName>
            <fullName evidence="10">IMP synthase</fullName>
        </alternativeName>
        <alternativeName>
            <fullName evidence="10">Inosinicase</fullName>
        </alternativeName>
    </domain>
</protein>
<dbReference type="EC" id="3.5.4.10" evidence="10"/>
<comment type="similarity">
    <text evidence="3 10">Belongs to the PurH family.</text>
</comment>
<gene>
    <name evidence="10 12" type="primary">purH</name>
    <name evidence="12" type="ORF">HW115_13160</name>
</gene>
<dbReference type="InterPro" id="IPR002695">
    <property type="entry name" value="PurH-like"/>
</dbReference>
<dbReference type="GO" id="GO:0006189">
    <property type="term" value="P:'de novo' IMP biosynthetic process"/>
    <property type="evidence" value="ECO:0007669"/>
    <property type="project" value="UniProtKB-UniRule"/>
</dbReference>
<dbReference type="NCBIfam" id="NF002049">
    <property type="entry name" value="PRK00881.1"/>
    <property type="match status" value="1"/>
</dbReference>
<dbReference type="FunFam" id="3.40.140.20:FF:000001">
    <property type="entry name" value="Bifunctional purine biosynthesis protein PurH"/>
    <property type="match status" value="1"/>
</dbReference>
<dbReference type="EMBL" id="JACBAZ010000004">
    <property type="protein sequence ID" value="NWK56564.1"/>
    <property type="molecule type" value="Genomic_DNA"/>
</dbReference>
<dbReference type="InterPro" id="IPR016193">
    <property type="entry name" value="Cytidine_deaminase-like"/>
</dbReference>
<dbReference type="SUPFAM" id="SSF53927">
    <property type="entry name" value="Cytidine deaminase-like"/>
    <property type="match status" value="1"/>
</dbReference>
<dbReference type="Proteomes" id="UP000557872">
    <property type="component" value="Unassembled WGS sequence"/>
</dbReference>
<comment type="caution">
    <text evidence="12">The sequence shown here is derived from an EMBL/GenBank/DDBJ whole genome shotgun (WGS) entry which is preliminary data.</text>
</comment>
<evidence type="ECO:0000256" key="7">
    <source>
        <dbReference type="ARBA" id="ARBA00023268"/>
    </source>
</evidence>
<feature type="domain" description="MGS-like" evidence="11">
    <location>
        <begin position="1"/>
        <end position="146"/>
    </location>
</feature>
<dbReference type="HAMAP" id="MF_00139">
    <property type="entry name" value="PurH"/>
    <property type="match status" value="1"/>
</dbReference>
<dbReference type="CDD" id="cd01421">
    <property type="entry name" value="IMPCH"/>
    <property type="match status" value="1"/>
</dbReference>
<dbReference type="Gene3D" id="3.40.50.1380">
    <property type="entry name" value="Methylglyoxal synthase-like domain"/>
    <property type="match status" value="1"/>
</dbReference>
<evidence type="ECO:0000256" key="3">
    <source>
        <dbReference type="ARBA" id="ARBA00007667"/>
    </source>
</evidence>
<name>A0A851GQV3_9BACT</name>
<dbReference type="RefSeq" id="WP_178933331.1">
    <property type="nucleotide sequence ID" value="NZ_JACBAZ010000004.1"/>
</dbReference>
<dbReference type="Pfam" id="PF01808">
    <property type="entry name" value="AICARFT_IMPCHas"/>
    <property type="match status" value="1"/>
</dbReference>
<organism evidence="12 13">
    <name type="scientific">Oceaniferula marina</name>
    <dbReference type="NCBI Taxonomy" id="2748318"/>
    <lineage>
        <taxon>Bacteria</taxon>
        <taxon>Pseudomonadati</taxon>
        <taxon>Verrucomicrobiota</taxon>
        <taxon>Verrucomicrobiia</taxon>
        <taxon>Verrucomicrobiales</taxon>
        <taxon>Verrucomicrobiaceae</taxon>
        <taxon>Oceaniferula</taxon>
    </lineage>
</organism>
<keyword evidence="13" id="KW-1185">Reference proteome</keyword>
<dbReference type="AlphaFoldDB" id="A0A851GQV3"/>
<dbReference type="SUPFAM" id="SSF52335">
    <property type="entry name" value="Methylglyoxal synthase-like"/>
    <property type="match status" value="1"/>
</dbReference>
<sequence>MAIQRALLSVSDKSGLIDFAKGLVDLGVELLSTGGTSKALRDAGLPVLDVSDFTGAPELFEGRVKTLHPKVHGGLLHKRDDEAHLKQAKQNDIPPIDLVVVNLYPFEETIAKDGVTLDEAIENIDIGGPSMLRSAAKNYQSVTVVTCPKDYDRVLDEMKQHDGDTSFKLREELAVKVFLRTSSYDTAITNYLSQAGESTRSHLTISLPLDRELRYGDNPHQATTLYGNFSDVFTQLQGKELSYTNILDIEAASDLITDFVRPTVGILKHTNPCGVGQDDEDLRKAWKLAYETDTQAPFGGVIVCNRPLTEGLARIISTIFTDVIIAPGFDPEARAILQKKKNLRLIKLNVDAWEGVRKAPVVRSAPGGMMVMGRDHTVLGLDNLEERVVTKRPPTGDEMRAMRFGWRVVKHVKSNAIVYCGADRTLGIGAGQMSRVDSSRIAVWKSKEAGLSLQGSVMASDAMLPFADGLQTAIDAGATACIQPGGSIRDEEVIAAADAAGIAMVFTGHRHFRH</sequence>
<comment type="catalytic activity">
    <reaction evidence="9 10">
        <text>IMP + H2O = 5-formamido-1-(5-phospho-D-ribosyl)imidazole-4-carboxamide</text>
        <dbReference type="Rhea" id="RHEA:18445"/>
        <dbReference type="ChEBI" id="CHEBI:15377"/>
        <dbReference type="ChEBI" id="CHEBI:58053"/>
        <dbReference type="ChEBI" id="CHEBI:58467"/>
        <dbReference type="EC" id="3.5.4.10"/>
    </reaction>
</comment>
<comment type="pathway">
    <text evidence="1 10">Purine metabolism; IMP biosynthesis via de novo pathway; IMP from 5-formamido-1-(5-phospho-D-ribosyl)imidazole-4-carboxamide: step 1/1.</text>
</comment>
<dbReference type="EC" id="2.1.2.3" evidence="10"/>
<keyword evidence="4 10" id="KW-0808">Transferase</keyword>
<evidence type="ECO:0000259" key="11">
    <source>
        <dbReference type="PROSITE" id="PS51855"/>
    </source>
</evidence>
<evidence type="ECO:0000313" key="13">
    <source>
        <dbReference type="Proteomes" id="UP000557872"/>
    </source>
</evidence>
<keyword evidence="5 10" id="KW-0658">Purine biosynthesis</keyword>
<dbReference type="InterPro" id="IPR036914">
    <property type="entry name" value="MGS-like_dom_sf"/>
</dbReference>
<reference evidence="12 13" key="1">
    <citation type="submission" date="2020-07" db="EMBL/GenBank/DDBJ databases">
        <title>Roseicoccus Jingziensis gen. nov., sp. nov., isolated from coastal seawater.</title>
        <authorList>
            <person name="Feng X."/>
        </authorList>
    </citation>
    <scope>NUCLEOTIDE SEQUENCE [LARGE SCALE GENOMIC DNA]</scope>
    <source>
        <strain evidence="12 13">N1E253</strain>
    </source>
</reference>
<dbReference type="GO" id="GO:0004643">
    <property type="term" value="F:phosphoribosylaminoimidazolecarboxamide formyltransferase activity"/>
    <property type="evidence" value="ECO:0007669"/>
    <property type="project" value="UniProtKB-UniRule"/>
</dbReference>
<dbReference type="GO" id="GO:0003937">
    <property type="term" value="F:IMP cyclohydrolase activity"/>
    <property type="evidence" value="ECO:0007669"/>
    <property type="project" value="UniProtKB-UniRule"/>
</dbReference>
<dbReference type="GO" id="GO:0005829">
    <property type="term" value="C:cytosol"/>
    <property type="evidence" value="ECO:0007669"/>
    <property type="project" value="TreeGrafter"/>
</dbReference>
<evidence type="ECO:0000256" key="10">
    <source>
        <dbReference type="HAMAP-Rule" id="MF_00139"/>
    </source>
</evidence>
<evidence type="ECO:0000256" key="2">
    <source>
        <dbReference type="ARBA" id="ARBA00004954"/>
    </source>
</evidence>
<dbReference type="SMART" id="SM00851">
    <property type="entry name" value="MGS"/>
    <property type="match status" value="1"/>
</dbReference>
<evidence type="ECO:0000313" key="12">
    <source>
        <dbReference type="EMBL" id="NWK56564.1"/>
    </source>
</evidence>
<comment type="catalytic activity">
    <reaction evidence="8 10">
        <text>(6R)-10-formyltetrahydrofolate + 5-amino-1-(5-phospho-beta-D-ribosyl)imidazole-4-carboxamide = 5-formamido-1-(5-phospho-D-ribosyl)imidazole-4-carboxamide + (6S)-5,6,7,8-tetrahydrofolate</text>
        <dbReference type="Rhea" id="RHEA:22192"/>
        <dbReference type="ChEBI" id="CHEBI:57453"/>
        <dbReference type="ChEBI" id="CHEBI:58467"/>
        <dbReference type="ChEBI" id="CHEBI:58475"/>
        <dbReference type="ChEBI" id="CHEBI:195366"/>
        <dbReference type="EC" id="2.1.2.3"/>
    </reaction>
</comment>
<evidence type="ECO:0000256" key="6">
    <source>
        <dbReference type="ARBA" id="ARBA00022801"/>
    </source>
</evidence>
<evidence type="ECO:0000256" key="9">
    <source>
        <dbReference type="ARBA" id="ARBA00050687"/>
    </source>
</evidence>
<evidence type="ECO:0000256" key="8">
    <source>
        <dbReference type="ARBA" id="ARBA00050488"/>
    </source>
</evidence>
<comment type="domain">
    <text evidence="10">The IMP cyclohydrolase activity resides in the N-terminal region.</text>
</comment>
<evidence type="ECO:0000256" key="4">
    <source>
        <dbReference type="ARBA" id="ARBA00022679"/>
    </source>
</evidence>
<dbReference type="NCBIfam" id="TIGR00355">
    <property type="entry name" value="purH"/>
    <property type="match status" value="1"/>
</dbReference>
<evidence type="ECO:0000256" key="5">
    <source>
        <dbReference type="ARBA" id="ARBA00022755"/>
    </source>
</evidence>
<dbReference type="PANTHER" id="PTHR11692">
    <property type="entry name" value="BIFUNCTIONAL PURINE BIOSYNTHESIS PROTEIN PURH"/>
    <property type="match status" value="1"/>
</dbReference>
<keyword evidence="6 10" id="KW-0378">Hydrolase</keyword>
<dbReference type="PIRSF" id="PIRSF000414">
    <property type="entry name" value="AICARFT_IMPCHas"/>
    <property type="match status" value="1"/>
</dbReference>
<evidence type="ECO:0000256" key="1">
    <source>
        <dbReference type="ARBA" id="ARBA00004844"/>
    </source>
</evidence>
<dbReference type="SMART" id="SM00798">
    <property type="entry name" value="AICARFT_IMPCHas"/>
    <property type="match status" value="1"/>
</dbReference>
<dbReference type="UniPathway" id="UPA00074">
    <property type="reaction ID" value="UER00133"/>
</dbReference>
<dbReference type="Gene3D" id="3.40.140.20">
    <property type="match status" value="2"/>
</dbReference>
<dbReference type="InterPro" id="IPR011607">
    <property type="entry name" value="MGS-like_dom"/>
</dbReference>
<keyword evidence="7 10" id="KW-0511">Multifunctional enzyme</keyword>
<proteinExistence type="inferred from homology"/>
<dbReference type="PANTHER" id="PTHR11692:SF0">
    <property type="entry name" value="BIFUNCTIONAL PURINE BIOSYNTHESIS PROTEIN ATIC"/>
    <property type="match status" value="1"/>
</dbReference>
<accession>A0A851GQV3</accession>
<comment type="pathway">
    <text evidence="2 10">Purine metabolism; IMP biosynthesis via de novo pathway; 5-formamido-1-(5-phospho-D-ribosyl)imidazole-4-carboxamide from 5-amino-1-(5-phospho-D-ribosyl)imidazole-4-carboxamide (10-formyl THF route): step 1/1.</text>
</comment>
<dbReference type="PROSITE" id="PS51855">
    <property type="entry name" value="MGS"/>
    <property type="match status" value="1"/>
</dbReference>
<dbReference type="InterPro" id="IPR024051">
    <property type="entry name" value="AICAR_Tfase_dup_dom_sf"/>
</dbReference>
<dbReference type="Pfam" id="PF02142">
    <property type="entry name" value="MGS"/>
    <property type="match status" value="1"/>
</dbReference>